<comment type="caution">
    <text evidence="6">The sequence shown here is derived from an EMBL/GenBank/DDBJ whole genome shotgun (WGS) entry which is preliminary data.</text>
</comment>
<dbReference type="FunFam" id="3.30.420.10:FF:000045">
    <property type="entry name" value="3'-5' exonuclease DinG"/>
    <property type="match status" value="1"/>
</dbReference>
<dbReference type="RefSeq" id="WP_139666545.1">
    <property type="nucleotide sequence ID" value="NZ_VDLY02000003.1"/>
</dbReference>
<gene>
    <name evidence="6" type="ORF">FH607_005960</name>
</gene>
<evidence type="ECO:0000313" key="7">
    <source>
        <dbReference type="Proteomes" id="UP000314251"/>
    </source>
</evidence>
<dbReference type="EMBL" id="VDLY02000003">
    <property type="protein sequence ID" value="KAB8168768.1"/>
    <property type="molecule type" value="Genomic_DNA"/>
</dbReference>
<feature type="region of interest" description="Disordered" evidence="4">
    <location>
        <begin position="1"/>
        <end position="37"/>
    </location>
</feature>
<organism evidence="6 7">
    <name type="scientific">Streptomyces mimosae</name>
    <dbReference type="NCBI Taxonomy" id="2586635"/>
    <lineage>
        <taxon>Bacteria</taxon>
        <taxon>Bacillati</taxon>
        <taxon>Actinomycetota</taxon>
        <taxon>Actinomycetes</taxon>
        <taxon>Kitasatosporales</taxon>
        <taxon>Streptomycetaceae</taxon>
        <taxon>Streptomyces</taxon>
    </lineage>
</organism>
<evidence type="ECO:0000256" key="3">
    <source>
        <dbReference type="ARBA" id="ARBA00022839"/>
    </source>
</evidence>
<dbReference type="AlphaFoldDB" id="A0A5N6AMC7"/>
<dbReference type="SMART" id="SM00479">
    <property type="entry name" value="EXOIII"/>
    <property type="match status" value="1"/>
</dbReference>
<accession>A0A5N6AMC7</accession>
<dbReference type="Pfam" id="PF00929">
    <property type="entry name" value="RNase_T"/>
    <property type="match status" value="1"/>
</dbReference>
<dbReference type="PANTHER" id="PTHR30231:SF4">
    <property type="entry name" value="PROTEIN NEN2"/>
    <property type="match status" value="1"/>
</dbReference>
<evidence type="ECO:0000256" key="4">
    <source>
        <dbReference type="SAM" id="MobiDB-lite"/>
    </source>
</evidence>
<evidence type="ECO:0000259" key="5">
    <source>
        <dbReference type="SMART" id="SM00479"/>
    </source>
</evidence>
<dbReference type="GO" id="GO:0005829">
    <property type="term" value="C:cytosol"/>
    <property type="evidence" value="ECO:0007669"/>
    <property type="project" value="TreeGrafter"/>
</dbReference>
<proteinExistence type="predicted"/>
<keyword evidence="1" id="KW-0540">Nuclease</keyword>
<dbReference type="GO" id="GO:0003676">
    <property type="term" value="F:nucleic acid binding"/>
    <property type="evidence" value="ECO:0007669"/>
    <property type="project" value="InterPro"/>
</dbReference>
<evidence type="ECO:0000313" key="6">
    <source>
        <dbReference type="EMBL" id="KAB8168768.1"/>
    </source>
</evidence>
<dbReference type="InterPro" id="IPR012337">
    <property type="entry name" value="RNaseH-like_sf"/>
</dbReference>
<feature type="compositionally biased region" description="Low complexity" evidence="4">
    <location>
        <begin position="24"/>
        <end position="37"/>
    </location>
</feature>
<dbReference type="Proteomes" id="UP000314251">
    <property type="component" value="Unassembled WGS sequence"/>
</dbReference>
<dbReference type="InterPro" id="IPR013520">
    <property type="entry name" value="Ribonucl_H"/>
</dbReference>
<keyword evidence="3" id="KW-0269">Exonuclease</keyword>
<evidence type="ECO:0000256" key="2">
    <source>
        <dbReference type="ARBA" id="ARBA00022801"/>
    </source>
</evidence>
<dbReference type="GO" id="GO:0008408">
    <property type="term" value="F:3'-5' exonuclease activity"/>
    <property type="evidence" value="ECO:0007669"/>
    <property type="project" value="TreeGrafter"/>
</dbReference>
<evidence type="ECO:0000256" key="1">
    <source>
        <dbReference type="ARBA" id="ARBA00022722"/>
    </source>
</evidence>
<dbReference type="InterPro" id="IPR036397">
    <property type="entry name" value="RNaseH_sf"/>
</dbReference>
<dbReference type="CDD" id="cd06127">
    <property type="entry name" value="DEDDh"/>
    <property type="match status" value="1"/>
</dbReference>
<keyword evidence="7" id="KW-1185">Reference proteome</keyword>
<feature type="domain" description="Exonuclease" evidence="5">
    <location>
        <begin position="43"/>
        <end position="207"/>
    </location>
</feature>
<dbReference type="SUPFAM" id="SSF53098">
    <property type="entry name" value="Ribonuclease H-like"/>
    <property type="match status" value="1"/>
</dbReference>
<sequence>MQTDIPDPLDAPGSPADPGTDGVSRSPSRSLPAAPAHPLTGHRYVVLDCETTGFEPERGDRMVSLALVTVVDGRVTDRWTSLLDPGRDTGPVHIHGITKAQSTAAPRFVEVLPAILDRLDGAVLVAHNVGFDLRFLAMELELAGAGPVPGTSLDTLTLARRYLPELANHRLTTCVASLGLPHRAHRADSDAEVTAALLLELLDRAAADGHTGLDGLAEPSAEVLRRERRRRARCDAETPGLSPAHRGAHEVIAAWRDGVAAWRAALTTLQEEDCPEAGRLWGWFGGTLSSPTAAFGRPRPEWARQALVTALDLLLADPETRRDDVAQPVTWLAALDQGAESPDHLLALFPETAAAIAALPDCGRCWSCVTLGLCATGSAGAALVSHYGADPAWVDELSAALPLLRAAGDLAALGRAARYAGQGMERRGRVAEAMRLWQWAVDQGVRDPVVFNRLSLGHERLGEDRAALAVCERGLSHRRDEGARAVWETLTRRAERCRRRLAGLPVPTVPEPEAPDG</sequence>
<dbReference type="Gene3D" id="3.30.420.10">
    <property type="entry name" value="Ribonuclease H-like superfamily/Ribonuclease H"/>
    <property type="match status" value="1"/>
</dbReference>
<keyword evidence="2" id="KW-0378">Hydrolase</keyword>
<dbReference type="OrthoDB" id="190275at2"/>
<dbReference type="PANTHER" id="PTHR30231">
    <property type="entry name" value="DNA POLYMERASE III SUBUNIT EPSILON"/>
    <property type="match status" value="1"/>
</dbReference>
<reference evidence="6" key="1">
    <citation type="submission" date="2019-10" db="EMBL/GenBank/DDBJ databases">
        <title>Nonomuraea sp. nov., isolated from Phyllanthus amarus.</title>
        <authorList>
            <person name="Klykleung N."/>
            <person name="Tanasupawat S."/>
        </authorList>
    </citation>
    <scope>NUCLEOTIDE SEQUENCE [LARGE SCALE GENOMIC DNA]</scope>
    <source>
        <strain evidence="6">3MP-10</strain>
    </source>
</reference>
<name>A0A5N6AMC7_9ACTN</name>
<protein>
    <recommendedName>
        <fullName evidence="5">Exonuclease domain-containing protein</fullName>
    </recommendedName>
</protein>